<dbReference type="Proteomes" id="UP001642360">
    <property type="component" value="Unassembled WGS sequence"/>
</dbReference>
<gene>
    <name evidence="2" type="ORF">ILEXP_LOCUS57468</name>
</gene>
<feature type="non-terminal residue" evidence="2">
    <location>
        <position position="62"/>
    </location>
</feature>
<accession>A0ABC8V234</accession>
<keyword evidence="3" id="KW-1185">Reference proteome</keyword>
<evidence type="ECO:0000256" key="1">
    <source>
        <dbReference type="SAM" id="MobiDB-lite"/>
    </source>
</evidence>
<dbReference type="AlphaFoldDB" id="A0ABC8V234"/>
<name>A0ABC8V234_9AQUA</name>
<feature type="compositionally biased region" description="Polar residues" evidence="1">
    <location>
        <begin position="22"/>
        <end position="37"/>
    </location>
</feature>
<reference evidence="2 3" key="1">
    <citation type="submission" date="2024-02" db="EMBL/GenBank/DDBJ databases">
        <authorList>
            <person name="Vignale AGUSTIN F."/>
            <person name="Sosa J E."/>
            <person name="Modenutti C."/>
        </authorList>
    </citation>
    <scope>NUCLEOTIDE SEQUENCE [LARGE SCALE GENOMIC DNA]</scope>
</reference>
<feature type="region of interest" description="Disordered" evidence="1">
    <location>
        <begin position="1"/>
        <end position="44"/>
    </location>
</feature>
<organism evidence="2 3">
    <name type="scientific">Ilex paraguariensis</name>
    <name type="common">yerba mate</name>
    <dbReference type="NCBI Taxonomy" id="185542"/>
    <lineage>
        <taxon>Eukaryota</taxon>
        <taxon>Viridiplantae</taxon>
        <taxon>Streptophyta</taxon>
        <taxon>Embryophyta</taxon>
        <taxon>Tracheophyta</taxon>
        <taxon>Spermatophyta</taxon>
        <taxon>Magnoliopsida</taxon>
        <taxon>eudicotyledons</taxon>
        <taxon>Gunneridae</taxon>
        <taxon>Pentapetalae</taxon>
        <taxon>asterids</taxon>
        <taxon>campanulids</taxon>
        <taxon>Aquifoliales</taxon>
        <taxon>Aquifoliaceae</taxon>
        <taxon>Ilex</taxon>
    </lineage>
</organism>
<protein>
    <submittedName>
        <fullName evidence="2">Uncharacterized protein</fullName>
    </submittedName>
</protein>
<evidence type="ECO:0000313" key="3">
    <source>
        <dbReference type="Proteomes" id="UP001642360"/>
    </source>
</evidence>
<sequence length="62" mass="6953">MSTIELWDRHRPHSGSRKQEAGSFQQPQASPHSNAQSAEHGVIHLPRLRRLLRLAPPLPSPS</sequence>
<evidence type="ECO:0000313" key="2">
    <source>
        <dbReference type="EMBL" id="CAK9186964.1"/>
    </source>
</evidence>
<comment type="caution">
    <text evidence="2">The sequence shown here is derived from an EMBL/GenBank/DDBJ whole genome shotgun (WGS) entry which is preliminary data.</text>
</comment>
<proteinExistence type="predicted"/>
<dbReference type="EMBL" id="CAUOFW020009736">
    <property type="protein sequence ID" value="CAK9186964.1"/>
    <property type="molecule type" value="Genomic_DNA"/>
</dbReference>